<evidence type="ECO:0000256" key="1">
    <source>
        <dbReference type="SAM" id="MobiDB-lite"/>
    </source>
</evidence>
<evidence type="ECO:0000313" key="4">
    <source>
        <dbReference type="Proteomes" id="UP001501509"/>
    </source>
</evidence>
<keyword evidence="2" id="KW-0732">Signal</keyword>
<accession>A0ABP6CIY8</accession>
<feature type="region of interest" description="Disordered" evidence="1">
    <location>
        <begin position="400"/>
        <end position="419"/>
    </location>
</feature>
<dbReference type="InterPro" id="IPR005197">
    <property type="entry name" value="Glyco_hydro_71"/>
</dbReference>
<dbReference type="EMBL" id="BAAATD010000008">
    <property type="protein sequence ID" value="GAA2614820.1"/>
    <property type="molecule type" value="Genomic_DNA"/>
</dbReference>
<comment type="caution">
    <text evidence="3">The sequence shown here is derived from an EMBL/GenBank/DDBJ whole genome shotgun (WGS) entry which is preliminary data.</text>
</comment>
<gene>
    <name evidence="3" type="ORF">GCM10010411_57220</name>
</gene>
<keyword evidence="4" id="KW-1185">Reference proteome</keyword>
<feature type="chain" id="PRO_5046257472" description="Glycosyl hydrolase family 71" evidence="2">
    <location>
        <begin position="24"/>
        <end position="510"/>
    </location>
</feature>
<organism evidence="3 4">
    <name type="scientific">Actinomadura fulvescens</name>
    <dbReference type="NCBI Taxonomy" id="46160"/>
    <lineage>
        <taxon>Bacteria</taxon>
        <taxon>Bacillati</taxon>
        <taxon>Actinomycetota</taxon>
        <taxon>Actinomycetes</taxon>
        <taxon>Streptosporangiales</taxon>
        <taxon>Thermomonosporaceae</taxon>
        <taxon>Actinomadura</taxon>
    </lineage>
</organism>
<evidence type="ECO:0008006" key="5">
    <source>
        <dbReference type="Google" id="ProtNLM"/>
    </source>
</evidence>
<name>A0ABP6CIY8_9ACTN</name>
<evidence type="ECO:0000313" key="3">
    <source>
        <dbReference type="EMBL" id="GAA2614820.1"/>
    </source>
</evidence>
<dbReference type="Pfam" id="PF03659">
    <property type="entry name" value="Glyco_hydro_71"/>
    <property type="match status" value="1"/>
</dbReference>
<reference evidence="4" key="1">
    <citation type="journal article" date="2019" name="Int. J. Syst. Evol. Microbiol.">
        <title>The Global Catalogue of Microorganisms (GCM) 10K type strain sequencing project: providing services to taxonomists for standard genome sequencing and annotation.</title>
        <authorList>
            <consortium name="The Broad Institute Genomics Platform"/>
            <consortium name="The Broad Institute Genome Sequencing Center for Infectious Disease"/>
            <person name="Wu L."/>
            <person name="Ma J."/>
        </authorList>
    </citation>
    <scope>NUCLEOTIDE SEQUENCE [LARGE SCALE GENOMIC DNA]</scope>
    <source>
        <strain evidence="4">JCM 6833</strain>
    </source>
</reference>
<protein>
    <recommendedName>
        <fullName evidence="5">Glycosyl hydrolase family 71</fullName>
    </recommendedName>
</protein>
<dbReference type="RefSeq" id="WP_344545552.1">
    <property type="nucleotide sequence ID" value="NZ_BAAATD010000008.1"/>
</dbReference>
<dbReference type="Gene3D" id="3.20.20.80">
    <property type="entry name" value="Glycosidases"/>
    <property type="match status" value="1"/>
</dbReference>
<dbReference type="Proteomes" id="UP001501509">
    <property type="component" value="Unassembled WGS sequence"/>
</dbReference>
<feature type="compositionally biased region" description="Polar residues" evidence="1">
    <location>
        <begin position="403"/>
        <end position="417"/>
    </location>
</feature>
<feature type="signal peptide" evidence="2">
    <location>
        <begin position="1"/>
        <end position="23"/>
    </location>
</feature>
<dbReference type="CDD" id="cd11577">
    <property type="entry name" value="GH71"/>
    <property type="match status" value="1"/>
</dbReference>
<evidence type="ECO:0000256" key="2">
    <source>
        <dbReference type="SAM" id="SignalP"/>
    </source>
</evidence>
<sequence length="510" mass="55376">MRLRSGKTVALLAALTVAAGAPVAVVLQPSDEVSAKGTSGAKPAATAAVKPLPFDLPATATLRKSSRKVFAHYFTPYPVSLDNKPAASDYYTRNYLNPAGEGGKHKAYGGLLRDRPRPRAPLAGDWQLKDMETEVRTAKAAGLDGFTVDLLNLDPSSQHRKRVDLLIKAAQRVDPGFKIVLMPDMTATQIKSLSPAGLATALAKLAASPSVYKLSGNRLLVSPFKAENRAASWFSSLIAALRQKGYNTALVPVFLNFSAHYKSYVPISHGFSNWGNRSPNQQGGIAGNVSKSHALKKIWMQPVAPQDERPNQRVYDEANNTENLRTTWQNAISAKADWIQLTTWNDFSEGTQISPSTHNGSVYLDLTSYYLTRLKTGKWPAIVRDTLYLIHRTHRVSARPTAAGQTKFMSPRPGTSTPRDRVEVLSFLTAPAAVKASIGGQGQAYQAARGVQSRLFPLRFGTNSASVIRAGKTTTAVTSPFKVTQTPRVQDLQYCAVSSRRAQTRTTTSP</sequence>
<proteinExistence type="predicted"/>